<feature type="transmembrane region" description="Helical" evidence="1">
    <location>
        <begin position="95"/>
        <end position="115"/>
    </location>
</feature>
<dbReference type="InterPro" id="IPR037185">
    <property type="entry name" value="EmrE-like"/>
</dbReference>
<protein>
    <recommendedName>
        <fullName evidence="2">EamA domain-containing protein</fullName>
    </recommendedName>
</protein>
<feature type="transmembrane region" description="Helical" evidence="1">
    <location>
        <begin position="235"/>
        <end position="255"/>
    </location>
</feature>
<keyword evidence="1" id="KW-0472">Membrane</keyword>
<feature type="transmembrane region" description="Helical" evidence="1">
    <location>
        <begin position="6"/>
        <end position="23"/>
    </location>
</feature>
<keyword evidence="1" id="KW-1133">Transmembrane helix</keyword>
<feature type="transmembrane region" description="Helical" evidence="1">
    <location>
        <begin position="121"/>
        <end position="139"/>
    </location>
</feature>
<organism evidence="3 4">
    <name type="scientific">Candidatus Magasanikbacteria bacterium RIFCSPLOWO2_12_FULL_43_12</name>
    <dbReference type="NCBI Taxonomy" id="1798692"/>
    <lineage>
        <taxon>Bacteria</taxon>
        <taxon>Candidatus Magasanikiibacteriota</taxon>
    </lineage>
</organism>
<gene>
    <name evidence="3" type="ORF">A3G00_02665</name>
</gene>
<feature type="transmembrane region" description="Helical" evidence="1">
    <location>
        <begin position="66"/>
        <end position="83"/>
    </location>
</feature>
<comment type="caution">
    <text evidence="3">The sequence shown here is derived from an EMBL/GenBank/DDBJ whole genome shotgun (WGS) entry which is preliminary data.</text>
</comment>
<name>A0A1F6MRR3_9BACT</name>
<dbReference type="SUPFAM" id="SSF103481">
    <property type="entry name" value="Multidrug resistance efflux transporter EmrE"/>
    <property type="match status" value="1"/>
</dbReference>
<feature type="transmembrane region" description="Helical" evidence="1">
    <location>
        <begin position="160"/>
        <end position="184"/>
    </location>
</feature>
<feature type="transmembrane region" description="Helical" evidence="1">
    <location>
        <begin position="204"/>
        <end position="223"/>
    </location>
</feature>
<proteinExistence type="predicted"/>
<dbReference type="STRING" id="1798692.A3G00_02665"/>
<dbReference type="GO" id="GO:0016020">
    <property type="term" value="C:membrane"/>
    <property type="evidence" value="ECO:0007669"/>
    <property type="project" value="InterPro"/>
</dbReference>
<evidence type="ECO:0000256" key="1">
    <source>
        <dbReference type="SAM" id="Phobius"/>
    </source>
</evidence>
<sequence length="312" mass="34075">MNIVAIILVVAGAFAFAFYNILSRHYQQGEWKNRSALVTFLELALASALLMAYSLATGGPRLSTGWLFPVLATGVLNIGILYAKTRARALEDVSLVTPIDSTTPAIVILTAMIIVGEYPSALGWIGIWVLVLGTYILNIQELRQKLLEKEQGGPRWQRELRTWLAPFLAFSKSIGVRWAFFAVALSTISLNYDGLTARRADVGFGFGLVCAIAAIGNLAIVAVKQEHRAVKIREAITRMVVLGVPFAIGVLLTGLAFRYSLVAYVGTMKRVVIPLTIVLAYFLLNERKSFRQRITGGMIMTVGAILIALSDV</sequence>
<feature type="domain" description="EamA" evidence="2">
    <location>
        <begin position="5"/>
        <end position="138"/>
    </location>
</feature>
<dbReference type="EMBL" id="MFQN01000019">
    <property type="protein sequence ID" value="OGH74331.1"/>
    <property type="molecule type" value="Genomic_DNA"/>
</dbReference>
<evidence type="ECO:0000259" key="2">
    <source>
        <dbReference type="Pfam" id="PF00892"/>
    </source>
</evidence>
<accession>A0A1F6MRR3</accession>
<feature type="transmembrane region" description="Helical" evidence="1">
    <location>
        <begin position="35"/>
        <end position="54"/>
    </location>
</feature>
<reference evidence="3 4" key="1">
    <citation type="journal article" date="2016" name="Nat. Commun.">
        <title>Thousands of microbial genomes shed light on interconnected biogeochemical processes in an aquifer system.</title>
        <authorList>
            <person name="Anantharaman K."/>
            <person name="Brown C.T."/>
            <person name="Hug L.A."/>
            <person name="Sharon I."/>
            <person name="Castelle C.J."/>
            <person name="Probst A.J."/>
            <person name="Thomas B.C."/>
            <person name="Singh A."/>
            <person name="Wilkins M.J."/>
            <person name="Karaoz U."/>
            <person name="Brodie E.L."/>
            <person name="Williams K.H."/>
            <person name="Hubbard S.S."/>
            <person name="Banfield J.F."/>
        </authorList>
    </citation>
    <scope>NUCLEOTIDE SEQUENCE [LARGE SCALE GENOMIC DNA]</scope>
</reference>
<evidence type="ECO:0000313" key="3">
    <source>
        <dbReference type="EMBL" id="OGH74331.1"/>
    </source>
</evidence>
<dbReference type="Proteomes" id="UP000178347">
    <property type="component" value="Unassembled WGS sequence"/>
</dbReference>
<evidence type="ECO:0000313" key="4">
    <source>
        <dbReference type="Proteomes" id="UP000178347"/>
    </source>
</evidence>
<dbReference type="Pfam" id="PF00892">
    <property type="entry name" value="EamA"/>
    <property type="match status" value="1"/>
</dbReference>
<keyword evidence="1" id="KW-0812">Transmembrane</keyword>
<dbReference type="AlphaFoldDB" id="A0A1F6MRR3"/>
<dbReference type="InterPro" id="IPR000620">
    <property type="entry name" value="EamA_dom"/>
</dbReference>
<feature type="transmembrane region" description="Helical" evidence="1">
    <location>
        <begin position="261"/>
        <end position="282"/>
    </location>
</feature>